<dbReference type="InterPro" id="IPR020472">
    <property type="entry name" value="WD40_PAC1"/>
</dbReference>
<dbReference type="OrthoDB" id="10265988at2759"/>
<dbReference type="InterPro" id="IPR001680">
    <property type="entry name" value="WD40_rpt"/>
</dbReference>
<proteinExistence type="predicted"/>
<dbReference type="SMART" id="SM00320">
    <property type="entry name" value="WD40"/>
    <property type="match status" value="7"/>
</dbReference>
<evidence type="ECO:0000256" key="1">
    <source>
        <dbReference type="ARBA" id="ARBA00004496"/>
    </source>
</evidence>
<dbReference type="CDD" id="cd00200">
    <property type="entry name" value="WD40"/>
    <property type="match status" value="1"/>
</dbReference>
<evidence type="ECO:0000256" key="5">
    <source>
        <dbReference type="PROSITE-ProRule" id="PRU00221"/>
    </source>
</evidence>
<dbReference type="FunFam" id="2.130.10.10:FF:000236">
    <property type="entry name" value="Polyubiquitin binding protein (Doa1/Ufd3)"/>
    <property type="match status" value="1"/>
</dbReference>
<dbReference type="Pfam" id="PF08324">
    <property type="entry name" value="PUL"/>
    <property type="match status" value="1"/>
</dbReference>
<dbReference type="PANTHER" id="PTHR19849:SF0">
    <property type="entry name" value="PHOSPHOLIPASE A-2-ACTIVATING PROTEIN"/>
    <property type="match status" value="1"/>
</dbReference>
<name>A0A8S0WJX4_CYCAE</name>
<dbReference type="GO" id="GO:0043161">
    <property type="term" value="P:proteasome-mediated ubiquitin-dependent protein catabolic process"/>
    <property type="evidence" value="ECO:0007669"/>
    <property type="project" value="TreeGrafter"/>
</dbReference>
<dbReference type="Pfam" id="PF09070">
    <property type="entry name" value="PFU"/>
    <property type="match status" value="1"/>
</dbReference>
<evidence type="ECO:0000256" key="3">
    <source>
        <dbReference type="ARBA" id="ARBA00022574"/>
    </source>
</evidence>
<feature type="repeat" description="WD" evidence="5">
    <location>
        <begin position="103"/>
        <end position="134"/>
    </location>
</feature>
<evidence type="ECO:0000259" key="8">
    <source>
        <dbReference type="PROSITE" id="PS51396"/>
    </source>
</evidence>
<dbReference type="InterPro" id="IPR015943">
    <property type="entry name" value="WD40/YVTN_repeat-like_dom_sf"/>
</dbReference>
<dbReference type="PROSITE" id="PS51396">
    <property type="entry name" value="PUL"/>
    <property type="match status" value="1"/>
</dbReference>
<dbReference type="SUPFAM" id="SSF50978">
    <property type="entry name" value="WD40 repeat-like"/>
    <property type="match status" value="1"/>
</dbReference>
<keyword evidence="4" id="KW-0677">Repeat</keyword>
<evidence type="ECO:0008006" key="11">
    <source>
        <dbReference type="Google" id="ProtNLM"/>
    </source>
</evidence>
<dbReference type="PRINTS" id="PR00320">
    <property type="entry name" value="GPROTEINBRPT"/>
</dbReference>
<evidence type="ECO:0000313" key="10">
    <source>
        <dbReference type="Proteomes" id="UP000467700"/>
    </source>
</evidence>
<dbReference type="Gene3D" id="2.130.10.10">
    <property type="entry name" value="YVTN repeat-like/Quinoprotein amine dehydrogenase"/>
    <property type="match status" value="1"/>
</dbReference>
<dbReference type="InterPro" id="IPR011989">
    <property type="entry name" value="ARM-like"/>
</dbReference>
<dbReference type="InterPro" id="IPR015155">
    <property type="entry name" value="PFU"/>
</dbReference>
<feature type="repeat" description="WD" evidence="5">
    <location>
        <begin position="142"/>
        <end position="173"/>
    </location>
</feature>
<dbReference type="InterPro" id="IPR038122">
    <property type="entry name" value="PFU_sf"/>
</dbReference>
<sequence>MPYKLSAPLKEHTSDVRALSSPTDQLILSASRDTTAISWERSPSDSKFKAETVLRAGSRYINSVAYLPPTPDAPKGYAVTAGQECVINIFNLQTPRDDPDFCLLGHTENICSLDVTAGGTIISGSWDKTAKVWKNYNLAYDLKGHQQSVWAVLGIDEDQFLTGSADKTIKLWQQHKVVQTFTGHQDAVRGLVLIPDIGFASCSNDSEIRVWTLGGDVVYTLSGHTSFVYSLSVLPNGDIVSAGEDRAVRVWKDGECSQTIVHPAISVWAVSTMPNGDIVSGCSDGVVRVFSESEERWASAEALQDYDNQVASQALPSQQVGDVKKSDLPGPEALNTPGKKSGEVKMIKNNDLVEAYQWDSTAYTWQKIGDVVDAVGSGRKQLYQGKEYDYVFDVDIQDGVPPLKLPYNVSENPYAAAQRFLQTNEISLNYIDEVVKFIEKNTGGVNIGTGGEEYVDPFTGASRYRSAPSTAQSAGTGQYVDPFTGASRYVASGNTSSTPSAASYGDPFTGASRYSGAASVPPPAPAPAPVAVAKILPVKTLVTFKQANVSAMQSKLFQFDEALRHEISTSSLAMYPDEITLLEGTFSYLSQGTASPPKRPSSSLTHTHVEAITSILERWPSSQRFPVIDLSRLVIGFCPDAFRAAGTKEKFTEALFKAAEWSTAWAPPLPKARETNMLLLLRTLANAFEGEAVDGVWLGHVLETLAQAPYAVLNKTQRVALATILFNASVEGLRNALNSSVRNQLVALVNKVLESETADAEAIYRTLVALGNIAYAAKANGAPLPAPQVGEISQCLQSLPKQFSDPRIHNVVAEIGALL</sequence>
<evidence type="ECO:0000259" key="7">
    <source>
        <dbReference type="PROSITE" id="PS51394"/>
    </source>
</evidence>
<dbReference type="GO" id="GO:0005737">
    <property type="term" value="C:cytoplasm"/>
    <property type="evidence" value="ECO:0007669"/>
    <property type="project" value="UniProtKB-SubCell"/>
</dbReference>
<dbReference type="InterPro" id="IPR013535">
    <property type="entry name" value="PUL_dom"/>
</dbReference>
<keyword evidence="2" id="KW-0963">Cytoplasm</keyword>
<feature type="repeat" description="WD" evidence="5">
    <location>
        <begin position="181"/>
        <end position="213"/>
    </location>
</feature>
<dbReference type="Gene3D" id="3.10.20.870">
    <property type="entry name" value="PFU (PLAA family ubiquitin binding), C-terminal domain"/>
    <property type="match status" value="1"/>
</dbReference>
<evidence type="ECO:0000256" key="6">
    <source>
        <dbReference type="SAM" id="MobiDB-lite"/>
    </source>
</evidence>
<keyword evidence="3 5" id="KW-0853">WD repeat</keyword>
<dbReference type="InterPro" id="IPR036322">
    <property type="entry name" value="WD40_repeat_dom_sf"/>
</dbReference>
<dbReference type="Pfam" id="PF00400">
    <property type="entry name" value="WD40"/>
    <property type="match status" value="6"/>
</dbReference>
<evidence type="ECO:0000256" key="4">
    <source>
        <dbReference type="ARBA" id="ARBA00022737"/>
    </source>
</evidence>
<evidence type="ECO:0000313" key="9">
    <source>
        <dbReference type="EMBL" id="CAA7271501.1"/>
    </source>
</evidence>
<comment type="subcellular location">
    <subcellularLocation>
        <location evidence="1">Cytoplasm</location>
    </subcellularLocation>
</comment>
<dbReference type="AlphaFoldDB" id="A0A8S0WJX4"/>
<keyword evidence="10" id="KW-1185">Reference proteome</keyword>
<protein>
    <recommendedName>
        <fullName evidence="11">Phospholipase A-2-activating protein</fullName>
    </recommendedName>
</protein>
<reference evidence="9 10" key="1">
    <citation type="submission" date="2020-01" db="EMBL/GenBank/DDBJ databases">
        <authorList>
            <person name="Gupta K D."/>
        </authorList>
    </citation>
    <scope>NUCLEOTIDE SEQUENCE [LARGE SCALE GENOMIC DNA]</scope>
</reference>
<dbReference type="PROSITE" id="PS50082">
    <property type="entry name" value="WD_REPEATS_2"/>
    <property type="match status" value="4"/>
</dbReference>
<dbReference type="EMBL" id="CACVBS010000112">
    <property type="protein sequence ID" value="CAA7271501.1"/>
    <property type="molecule type" value="Genomic_DNA"/>
</dbReference>
<feature type="domain" description="PUL" evidence="8">
    <location>
        <begin position="534"/>
        <end position="818"/>
    </location>
</feature>
<feature type="repeat" description="WD" evidence="5">
    <location>
        <begin position="221"/>
        <end position="252"/>
    </location>
</feature>
<dbReference type="PROSITE" id="PS50294">
    <property type="entry name" value="WD_REPEATS_REGION"/>
    <property type="match status" value="1"/>
</dbReference>
<dbReference type="GO" id="GO:0043130">
    <property type="term" value="F:ubiquitin binding"/>
    <property type="evidence" value="ECO:0007669"/>
    <property type="project" value="TreeGrafter"/>
</dbReference>
<accession>A0A8S0WJX4</accession>
<dbReference type="GO" id="GO:0005634">
    <property type="term" value="C:nucleus"/>
    <property type="evidence" value="ECO:0007669"/>
    <property type="project" value="TreeGrafter"/>
</dbReference>
<organism evidence="9 10">
    <name type="scientific">Cyclocybe aegerita</name>
    <name type="common">Black poplar mushroom</name>
    <name type="synonym">Agrocybe aegerita</name>
    <dbReference type="NCBI Taxonomy" id="1973307"/>
    <lineage>
        <taxon>Eukaryota</taxon>
        <taxon>Fungi</taxon>
        <taxon>Dikarya</taxon>
        <taxon>Basidiomycota</taxon>
        <taxon>Agaricomycotina</taxon>
        <taxon>Agaricomycetes</taxon>
        <taxon>Agaricomycetidae</taxon>
        <taxon>Agaricales</taxon>
        <taxon>Agaricineae</taxon>
        <taxon>Bolbitiaceae</taxon>
        <taxon>Cyclocybe</taxon>
    </lineage>
</organism>
<feature type="domain" description="PFU" evidence="7">
    <location>
        <begin position="357"/>
        <end position="452"/>
    </location>
</feature>
<dbReference type="GO" id="GO:0010992">
    <property type="term" value="P:ubiquitin recycling"/>
    <property type="evidence" value="ECO:0007669"/>
    <property type="project" value="TreeGrafter"/>
</dbReference>
<feature type="region of interest" description="Disordered" evidence="6">
    <location>
        <begin position="314"/>
        <end position="342"/>
    </location>
</feature>
<dbReference type="PANTHER" id="PTHR19849">
    <property type="entry name" value="PHOSPHOLIPASE A-2-ACTIVATING PROTEIN"/>
    <property type="match status" value="1"/>
</dbReference>
<gene>
    <name evidence="9" type="ORF">AAE3_LOCUS14003</name>
</gene>
<evidence type="ECO:0000256" key="2">
    <source>
        <dbReference type="ARBA" id="ARBA00022490"/>
    </source>
</evidence>
<dbReference type="PROSITE" id="PS51394">
    <property type="entry name" value="PFU"/>
    <property type="match status" value="1"/>
</dbReference>
<dbReference type="Gene3D" id="1.25.10.10">
    <property type="entry name" value="Leucine-rich Repeat Variant"/>
    <property type="match status" value="1"/>
</dbReference>
<dbReference type="Proteomes" id="UP000467700">
    <property type="component" value="Unassembled WGS sequence"/>
</dbReference>
<comment type="caution">
    <text evidence="9">The sequence shown here is derived from an EMBL/GenBank/DDBJ whole genome shotgun (WGS) entry which is preliminary data.</text>
</comment>